<accession>A0ABP8FUH6</accession>
<evidence type="ECO:0008006" key="3">
    <source>
        <dbReference type="Google" id="ProtNLM"/>
    </source>
</evidence>
<name>A0ABP8FUH6_9BACT</name>
<comment type="caution">
    <text evidence="1">The sequence shown here is derived from an EMBL/GenBank/DDBJ whole genome shotgun (WGS) entry which is preliminary data.</text>
</comment>
<dbReference type="Proteomes" id="UP001501207">
    <property type="component" value="Unassembled WGS sequence"/>
</dbReference>
<dbReference type="EMBL" id="BAABFN010000004">
    <property type="protein sequence ID" value="GAA4311177.1"/>
    <property type="molecule type" value="Genomic_DNA"/>
</dbReference>
<evidence type="ECO:0000313" key="1">
    <source>
        <dbReference type="EMBL" id="GAA4311177.1"/>
    </source>
</evidence>
<keyword evidence="2" id="KW-1185">Reference proteome</keyword>
<gene>
    <name evidence="1" type="ORF">GCM10023143_20140</name>
</gene>
<sequence length="65" mass="7131">MVSIEDFFKCKFSSAGLADSTKFGRRGLGKVCDFDQVQYIITDAGVSPGMVKQLEEREIKVIIAG</sequence>
<organism evidence="1 2">
    <name type="scientific">Compostibacter hankyongensis</name>
    <dbReference type="NCBI Taxonomy" id="1007089"/>
    <lineage>
        <taxon>Bacteria</taxon>
        <taxon>Pseudomonadati</taxon>
        <taxon>Bacteroidota</taxon>
        <taxon>Chitinophagia</taxon>
        <taxon>Chitinophagales</taxon>
        <taxon>Chitinophagaceae</taxon>
        <taxon>Compostibacter</taxon>
    </lineage>
</organism>
<proteinExistence type="predicted"/>
<evidence type="ECO:0000313" key="2">
    <source>
        <dbReference type="Proteomes" id="UP001501207"/>
    </source>
</evidence>
<protein>
    <recommendedName>
        <fullName evidence="3">DeoR C terminal sensor domain-containing protein</fullName>
    </recommendedName>
</protein>
<reference evidence="2" key="1">
    <citation type="journal article" date="2019" name="Int. J. Syst. Evol. Microbiol.">
        <title>The Global Catalogue of Microorganisms (GCM) 10K type strain sequencing project: providing services to taxonomists for standard genome sequencing and annotation.</title>
        <authorList>
            <consortium name="The Broad Institute Genomics Platform"/>
            <consortium name="The Broad Institute Genome Sequencing Center for Infectious Disease"/>
            <person name="Wu L."/>
            <person name="Ma J."/>
        </authorList>
    </citation>
    <scope>NUCLEOTIDE SEQUENCE [LARGE SCALE GENOMIC DNA]</scope>
    <source>
        <strain evidence="2">JCM 17664</strain>
    </source>
</reference>